<comment type="catalytic activity">
    <reaction evidence="1">
        <text>beta-D-ribopyranose = beta-D-ribofuranose</text>
        <dbReference type="Rhea" id="RHEA:25432"/>
        <dbReference type="ChEBI" id="CHEBI:27476"/>
        <dbReference type="ChEBI" id="CHEBI:47002"/>
        <dbReference type="EC" id="5.4.99.62"/>
    </reaction>
</comment>
<gene>
    <name evidence="4" type="ORF">AE618_05460</name>
</gene>
<dbReference type="InterPro" id="IPR007721">
    <property type="entry name" value="RbsD_FucU"/>
</dbReference>
<dbReference type="InterPro" id="IPR023750">
    <property type="entry name" value="RbsD-like_sf"/>
</dbReference>
<evidence type="ECO:0000256" key="1">
    <source>
        <dbReference type="ARBA" id="ARBA00000223"/>
    </source>
</evidence>
<dbReference type="RefSeq" id="WP_054208037.1">
    <property type="nucleotide sequence ID" value="NZ_LGSZ01000024.1"/>
</dbReference>
<dbReference type="PANTHER" id="PTHR31690:SF4">
    <property type="entry name" value="FUCOSE MUTAROTASE"/>
    <property type="match status" value="1"/>
</dbReference>
<sequence>MLKTLDPVLSADLLWILAAMGHGDDLALVDANHPAEAIARATTSGQLVRLPGLTMERVARAILSVLPIDEFEPHPARRMQVVDEPKTIPAVQVAVQREFDAALGTHTPLAGMERFAFYDQARQAFAVVQVGDPRPYGCFLLRKGIIAGEPG</sequence>
<dbReference type="GO" id="GO:0042806">
    <property type="term" value="F:fucose binding"/>
    <property type="evidence" value="ECO:0007669"/>
    <property type="project" value="TreeGrafter"/>
</dbReference>
<dbReference type="EMBL" id="LGSZ01000024">
    <property type="protein sequence ID" value="KPH82058.1"/>
    <property type="molecule type" value="Genomic_DNA"/>
</dbReference>
<keyword evidence="2" id="KW-0413">Isomerase</keyword>
<reference evidence="4 5" key="1">
    <citation type="submission" date="2015-07" db="EMBL/GenBank/DDBJ databases">
        <title>Whole genome sequencing of Bosea vaviloviae isolated from cave pool.</title>
        <authorList>
            <person name="Tan N.E.H."/>
            <person name="Lee Y.P."/>
            <person name="Gan H.M."/>
            <person name="Barton H."/>
            <person name="Savka M.A."/>
        </authorList>
    </citation>
    <scope>NUCLEOTIDE SEQUENCE [LARGE SCALE GENOMIC DNA]</scope>
    <source>
        <strain evidence="4 5">SD260</strain>
    </source>
</reference>
<dbReference type="GO" id="GO:0036373">
    <property type="term" value="F:L-fucose mutarotase activity"/>
    <property type="evidence" value="ECO:0007669"/>
    <property type="project" value="UniProtKB-EC"/>
</dbReference>
<name>A0A0N1F688_9HYPH</name>
<evidence type="ECO:0000313" key="4">
    <source>
        <dbReference type="EMBL" id="KPH82058.1"/>
    </source>
</evidence>
<evidence type="ECO:0000256" key="2">
    <source>
        <dbReference type="ARBA" id="ARBA00023235"/>
    </source>
</evidence>
<comment type="catalytic activity">
    <reaction evidence="3">
        <text>alpha-L-fucose = beta-L-fucose</text>
        <dbReference type="Rhea" id="RHEA:25580"/>
        <dbReference type="ChEBI" id="CHEBI:42548"/>
        <dbReference type="ChEBI" id="CHEBI:42589"/>
        <dbReference type="EC" id="5.1.3.29"/>
    </reaction>
</comment>
<dbReference type="GO" id="GO:0006004">
    <property type="term" value="P:fucose metabolic process"/>
    <property type="evidence" value="ECO:0007669"/>
    <property type="project" value="TreeGrafter"/>
</dbReference>
<dbReference type="PATRIC" id="fig|1526658.3.peg.4288"/>
<dbReference type="Pfam" id="PF05025">
    <property type="entry name" value="RbsD_FucU"/>
    <property type="match status" value="1"/>
</dbReference>
<dbReference type="InterPro" id="IPR050443">
    <property type="entry name" value="RbsD/FucU_mutarotase"/>
</dbReference>
<dbReference type="AlphaFoldDB" id="A0A0N1F688"/>
<dbReference type="GO" id="GO:0062193">
    <property type="term" value="F:D-ribose pyranase activity"/>
    <property type="evidence" value="ECO:0007669"/>
    <property type="project" value="UniProtKB-EC"/>
</dbReference>
<dbReference type="Proteomes" id="UP000037822">
    <property type="component" value="Unassembled WGS sequence"/>
</dbReference>
<evidence type="ECO:0000313" key="5">
    <source>
        <dbReference type="Proteomes" id="UP000037822"/>
    </source>
</evidence>
<dbReference type="OrthoDB" id="7947972at2"/>
<dbReference type="PANTHER" id="PTHR31690">
    <property type="entry name" value="FUCOSE MUTAROTASE"/>
    <property type="match status" value="1"/>
</dbReference>
<comment type="caution">
    <text evidence="4">The sequence shown here is derived from an EMBL/GenBank/DDBJ whole genome shotgun (WGS) entry which is preliminary data.</text>
</comment>
<proteinExistence type="predicted"/>
<dbReference type="Gene3D" id="3.40.1650.10">
    <property type="entry name" value="RbsD-like domain"/>
    <property type="match status" value="1"/>
</dbReference>
<organism evidence="4 5">
    <name type="scientific">Bosea vaviloviae</name>
    <dbReference type="NCBI Taxonomy" id="1526658"/>
    <lineage>
        <taxon>Bacteria</taxon>
        <taxon>Pseudomonadati</taxon>
        <taxon>Pseudomonadota</taxon>
        <taxon>Alphaproteobacteria</taxon>
        <taxon>Hyphomicrobiales</taxon>
        <taxon>Boseaceae</taxon>
        <taxon>Bosea</taxon>
    </lineage>
</organism>
<keyword evidence="5" id="KW-1185">Reference proteome</keyword>
<evidence type="ECO:0000256" key="3">
    <source>
        <dbReference type="ARBA" id="ARBA00036324"/>
    </source>
</evidence>
<dbReference type="SUPFAM" id="SSF102546">
    <property type="entry name" value="RbsD-like"/>
    <property type="match status" value="1"/>
</dbReference>
<accession>A0A0N1F688</accession>
<protein>
    <submittedName>
        <fullName evidence="4">Fucose-binding protein</fullName>
    </submittedName>
</protein>